<dbReference type="EMBL" id="UYRR01009316">
    <property type="protein sequence ID" value="VDK24830.1"/>
    <property type="molecule type" value="Genomic_DNA"/>
</dbReference>
<dbReference type="Proteomes" id="UP000267096">
    <property type="component" value="Unassembled WGS sequence"/>
</dbReference>
<dbReference type="AlphaFoldDB" id="A0A0M3JC56"/>
<protein>
    <submittedName>
        <fullName evidence="3">Ovule protein</fullName>
    </submittedName>
</protein>
<accession>A0A0M3JC56</accession>
<gene>
    <name evidence="1" type="ORF">ASIM_LOCUS4990</name>
</gene>
<evidence type="ECO:0000313" key="2">
    <source>
        <dbReference type="Proteomes" id="UP000267096"/>
    </source>
</evidence>
<name>A0A0M3JC56_ANISI</name>
<organism evidence="3">
    <name type="scientific">Anisakis simplex</name>
    <name type="common">Herring worm</name>
    <dbReference type="NCBI Taxonomy" id="6269"/>
    <lineage>
        <taxon>Eukaryota</taxon>
        <taxon>Metazoa</taxon>
        <taxon>Ecdysozoa</taxon>
        <taxon>Nematoda</taxon>
        <taxon>Chromadorea</taxon>
        <taxon>Rhabditida</taxon>
        <taxon>Spirurina</taxon>
        <taxon>Ascaridomorpha</taxon>
        <taxon>Ascaridoidea</taxon>
        <taxon>Anisakidae</taxon>
        <taxon>Anisakis</taxon>
        <taxon>Anisakis simplex complex</taxon>
    </lineage>
</organism>
<evidence type="ECO:0000313" key="3">
    <source>
        <dbReference type="WBParaSite" id="ASIM_0000518601-mRNA-1"/>
    </source>
</evidence>
<reference evidence="3" key="1">
    <citation type="submission" date="2017-02" db="UniProtKB">
        <authorList>
            <consortium name="WormBaseParasite"/>
        </authorList>
    </citation>
    <scope>IDENTIFICATION</scope>
</reference>
<proteinExistence type="predicted"/>
<sequence>MNEEHDASAPHQLPPYVEESLVKKEIQTSRDEARNDQCNMELKPMASSSGSDHHSIFLSPIPIVKTNL</sequence>
<keyword evidence="2" id="KW-1185">Reference proteome</keyword>
<evidence type="ECO:0000313" key="1">
    <source>
        <dbReference type="EMBL" id="VDK24830.1"/>
    </source>
</evidence>
<reference evidence="1 2" key="2">
    <citation type="submission" date="2018-11" db="EMBL/GenBank/DDBJ databases">
        <authorList>
            <consortium name="Pathogen Informatics"/>
        </authorList>
    </citation>
    <scope>NUCLEOTIDE SEQUENCE [LARGE SCALE GENOMIC DNA]</scope>
</reference>
<dbReference type="WBParaSite" id="ASIM_0000518601-mRNA-1">
    <property type="protein sequence ID" value="ASIM_0000518601-mRNA-1"/>
    <property type="gene ID" value="ASIM_0000518601"/>
</dbReference>